<dbReference type="CDD" id="cd16871">
    <property type="entry name" value="ARID_Swi1p-like"/>
    <property type="match status" value="1"/>
</dbReference>
<reference evidence="6" key="1">
    <citation type="journal article" date="2020" name="Stud. Mycol.">
        <title>101 Dothideomycetes genomes: a test case for predicting lifestyles and emergence of pathogens.</title>
        <authorList>
            <person name="Haridas S."/>
            <person name="Albert R."/>
            <person name="Binder M."/>
            <person name="Bloem J."/>
            <person name="Labutti K."/>
            <person name="Salamov A."/>
            <person name="Andreopoulos B."/>
            <person name="Baker S."/>
            <person name="Barry K."/>
            <person name="Bills G."/>
            <person name="Bluhm B."/>
            <person name="Cannon C."/>
            <person name="Castanera R."/>
            <person name="Culley D."/>
            <person name="Daum C."/>
            <person name="Ezra D."/>
            <person name="Gonzalez J."/>
            <person name="Henrissat B."/>
            <person name="Kuo A."/>
            <person name="Liang C."/>
            <person name="Lipzen A."/>
            <person name="Lutzoni F."/>
            <person name="Magnuson J."/>
            <person name="Mondo S."/>
            <person name="Nolan M."/>
            <person name="Ohm R."/>
            <person name="Pangilinan J."/>
            <person name="Park H.-J."/>
            <person name="Ramirez L."/>
            <person name="Alfaro M."/>
            <person name="Sun H."/>
            <person name="Tritt A."/>
            <person name="Yoshinaga Y."/>
            <person name="Zwiers L.-H."/>
            <person name="Turgeon B."/>
            <person name="Goodwin S."/>
            <person name="Spatafora J."/>
            <person name="Crous P."/>
            <person name="Grigoriev I."/>
        </authorList>
    </citation>
    <scope>NUCLEOTIDE SEQUENCE</scope>
    <source>
        <strain evidence="6">CBS 121167</strain>
    </source>
</reference>
<dbReference type="InterPro" id="IPR036431">
    <property type="entry name" value="ARID_dom_sf"/>
</dbReference>
<dbReference type="EMBL" id="ML995479">
    <property type="protein sequence ID" value="KAF2144661.1"/>
    <property type="molecule type" value="Genomic_DNA"/>
</dbReference>
<protein>
    <recommendedName>
        <fullName evidence="5">ARID domain-containing protein</fullName>
    </recommendedName>
</protein>
<evidence type="ECO:0000256" key="4">
    <source>
        <dbReference type="SAM" id="MobiDB-lite"/>
    </source>
</evidence>
<feature type="compositionally biased region" description="Polar residues" evidence="4">
    <location>
        <begin position="157"/>
        <end position="184"/>
    </location>
</feature>
<evidence type="ECO:0000313" key="7">
    <source>
        <dbReference type="Proteomes" id="UP000799438"/>
    </source>
</evidence>
<keyword evidence="1" id="KW-0805">Transcription regulation</keyword>
<organism evidence="6 7">
    <name type="scientific">Aplosporella prunicola CBS 121167</name>
    <dbReference type="NCBI Taxonomy" id="1176127"/>
    <lineage>
        <taxon>Eukaryota</taxon>
        <taxon>Fungi</taxon>
        <taxon>Dikarya</taxon>
        <taxon>Ascomycota</taxon>
        <taxon>Pezizomycotina</taxon>
        <taxon>Dothideomycetes</taxon>
        <taxon>Dothideomycetes incertae sedis</taxon>
        <taxon>Botryosphaeriales</taxon>
        <taxon>Aplosporellaceae</taxon>
        <taxon>Aplosporella</taxon>
    </lineage>
</organism>
<feature type="region of interest" description="Disordered" evidence="4">
    <location>
        <begin position="404"/>
        <end position="546"/>
    </location>
</feature>
<dbReference type="Gene3D" id="1.10.150.60">
    <property type="entry name" value="ARID DNA-binding domain"/>
    <property type="match status" value="1"/>
</dbReference>
<dbReference type="GO" id="GO:0000976">
    <property type="term" value="F:transcription cis-regulatory region binding"/>
    <property type="evidence" value="ECO:0007669"/>
    <property type="project" value="TreeGrafter"/>
</dbReference>
<feature type="compositionally biased region" description="Gly residues" evidence="4">
    <location>
        <begin position="108"/>
        <end position="117"/>
    </location>
</feature>
<feature type="compositionally biased region" description="Low complexity" evidence="4">
    <location>
        <begin position="433"/>
        <end position="453"/>
    </location>
</feature>
<dbReference type="RefSeq" id="XP_033400373.1">
    <property type="nucleotide sequence ID" value="XM_033535471.1"/>
</dbReference>
<dbReference type="Proteomes" id="UP000799438">
    <property type="component" value="Unassembled WGS sequence"/>
</dbReference>
<feature type="compositionally biased region" description="Polar residues" evidence="4">
    <location>
        <begin position="58"/>
        <end position="67"/>
    </location>
</feature>
<dbReference type="SMART" id="SM01014">
    <property type="entry name" value="ARID"/>
    <property type="match status" value="1"/>
</dbReference>
<keyword evidence="2" id="KW-0804">Transcription</keyword>
<dbReference type="PANTHER" id="PTHR13964:SF27">
    <property type="entry name" value="HAT-TRICK, ISOFORM D"/>
    <property type="match status" value="1"/>
</dbReference>
<feature type="compositionally biased region" description="Polar residues" evidence="4">
    <location>
        <begin position="465"/>
        <end position="487"/>
    </location>
</feature>
<feature type="compositionally biased region" description="Polar residues" evidence="4">
    <location>
        <begin position="92"/>
        <end position="101"/>
    </location>
</feature>
<name>A0A6A6BQ08_9PEZI</name>
<dbReference type="OrthoDB" id="1938591at2759"/>
<dbReference type="GeneID" id="54292965"/>
<evidence type="ECO:0000259" key="5">
    <source>
        <dbReference type="PROSITE" id="PS51011"/>
    </source>
</evidence>
<dbReference type="Pfam" id="PF01388">
    <property type="entry name" value="ARID"/>
    <property type="match status" value="1"/>
</dbReference>
<dbReference type="PROSITE" id="PS51011">
    <property type="entry name" value="ARID"/>
    <property type="match status" value="1"/>
</dbReference>
<dbReference type="PANTHER" id="PTHR13964">
    <property type="entry name" value="RBP-RELATED"/>
    <property type="match status" value="1"/>
</dbReference>
<gene>
    <name evidence="6" type="ORF">K452DRAFT_145266</name>
</gene>
<evidence type="ECO:0000256" key="3">
    <source>
        <dbReference type="ARBA" id="ARBA00023242"/>
    </source>
</evidence>
<feature type="compositionally biased region" description="Polar residues" evidence="4">
    <location>
        <begin position="132"/>
        <end position="147"/>
    </location>
</feature>
<dbReference type="SMART" id="SM00501">
    <property type="entry name" value="BRIGHT"/>
    <property type="match status" value="1"/>
</dbReference>
<dbReference type="SUPFAM" id="SSF46774">
    <property type="entry name" value="ARID-like"/>
    <property type="match status" value="1"/>
</dbReference>
<dbReference type="GO" id="GO:0016514">
    <property type="term" value="C:SWI/SNF complex"/>
    <property type="evidence" value="ECO:0007669"/>
    <property type="project" value="TreeGrafter"/>
</dbReference>
<evidence type="ECO:0000256" key="1">
    <source>
        <dbReference type="ARBA" id="ARBA00023015"/>
    </source>
</evidence>
<dbReference type="GO" id="GO:0006357">
    <property type="term" value="P:regulation of transcription by RNA polymerase II"/>
    <property type="evidence" value="ECO:0007669"/>
    <property type="project" value="TreeGrafter"/>
</dbReference>
<keyword evidence="3" id="KW-0539">Nucleus</keyword>
<keyword evidence="7" id="KW-1185">Reference proteome</keyword>
<dbReference type="InterPro" id="IPR051232">
    <property type="entry name" value="ARID/SWI1_ChromRemod"/>
</dbReference>
<accession>A0A6A6BQ08</accession>
<dbReference type="AlphaFoldDB" id="A0A6A6BQ08"/>
<feature type="domain" description="ARID" evidence="5">
    <location>
        <begin position="309"/>
        <end position="402"/>
    </location>
</feature>
<dbReference type="InterPro" id="IPR001606">
    <property type="entry name" value="ARID_dom"/>
</dbReference>
<proteinExistence type="predicted"/>
<sequence length="1024" mass="112174">MNFDALSASNGFLDGSANALMDPSMFNANSLDLNQFQNPQLQQQRLQNGSVRHASPAAFQNPSSFQVNPLVPSKRPRPSEDAASASPRQAPGNMSLSRSQTPQQMGFPQGGFQGGQQGLQAPNPYQHLQHAGSANATPSPTMQNQQFRPPPPAHRMQTMSPNPFPQQQNMGMSPTPDQASRVNTPQNPAMAQMAAMNMMQGSPTTQGFNQNFGMTPGMTAGGFNGSMPVQPVALSQNLQARQADAQRMYQMRLQQQQQQIAANNLAARQQAAGGMNMLGSSGQQMNPAMAMAGGMRPNQGQMPMGNANASQEPAFLKNVHALMQQQGMPFNPQPTVCMRPVNLMQLYFTVMRHKGSRNVTHNNGWATISQMIGIPPQQFPSAGNELRMVYEQNLLPYETAYLQRQRQREQQQRMAGLGGAPQASPIKSMPNNQQDLQAQQQQYLQKLQQRAALSSSQPPMGESTPLRNNSVPSANGWGTPQPDNSAGPQDALAQHRKSMSRQLESTPQPQQPGAFPTPSPGPGEKPMDQMAKPVPSDMNAVNGAPSMDNKVVLSSEYKPKLRKLIDTHGGILVDDHGNVGERLAKLKPEVPSVDEMGVIDMRAISMCLQSGLHAEVRYALDVLVRLSHEPRLHLELEKCDDLIDAIVDCAEEQVETLADDAAEVSDILDLTPYEEVVRNCRVEVESLREYPEFGTPGYDLDRAADRLIALTTILRNLSFFESNHFLLSSATVIKFLSNAVRLMGTRVMLLRSNVNMVDFMKDIITFLSNTSDKIELPSREDAVNILHFLLAFAPSPAPNANSPLRFTPYHPSVHRYLPSAVDCLAKLLARDDPNRHYYRQIFASDIISAPPYDLLTRAFALAISVVPDQTRGHQMRIADARKPYLTQGMLAADILAGMAPNADAGVARAWLEAEDGWAKSLVRLCTFLATADKTPLAPPPGPPGRMAPRPQLGLDDQGYGLITHRALAMLKKLGEKSMSDEERRERKLNVDCLPKTEMLLGALYTQNVDAVALKRMCAFAGLNG</sequence>
<evidence type="ECO:0000256" key="2">
    <source>
        <dbReference type="ARBA" id="ARBA00023163"/>
    </source>
</evidence>
<feature type="region of interest" description="Disordered" evidence="4">
    <location>
        <begin position="43"/>
        <end position="184"/>
    </location>
</feature>
<evidence type="ECO:0000313" key="6">
    <source>
        <dbReference type="EMBL" id="KAF2144661.1"/>
    </source>
</evidence>